<feature type="transmembrane region" description="Helical" evidence="7">
    <location>
        <begin position="111"/>
        <end position="134"/>
    </location>
</feature>
<reference evidence="8" key="1">
    <citation type="journal article" date="2013" name="Nat. Biotechnol.">
        <title>Draft genome sequence of chickpea (Cicer arietinum) provides a resource for trait improvement.</title>
        <authorList>
            <person name="Varshney R.K."/>
            <person name="Song C."/>
            <person name="Saxena R.K."/>
            <person name="Azam S."/>
            <person name="Yu S."/>
            <person name="Sharpe A.G."/>
            <person name="Cannon S."/>
            <person name="Baek J."/>
            <person name="Rosen B.D."/>
            <person name="Tar'an B."/>
            <person name="Millan T."/>
            <person name="Zhang X."/>
            <person name="Ramsay L.D."/>
            <person name="Iwata A."/>
            <person name="Wang Y."/>
            <person name="Nelson W."/>
            <person name="Farmer A.D."/>
            <person name="Gaur P.M."/>
            <person name="Soderlund C."/>
            <person name="Penmetsa R.V."/>
            <person name="Xu C."/>
            <person name="Bharti A.K."/>
            <person name="He W."/>
            <person name="Winter P."/>
            <person name="Zhao S."/>
            <person name="Hane J.K."/>
            <person name="Carrasquilla-Garcia N."/>
            <person name="Condie J.A."/>
            <person name="Upadhyaya H.D."/>
            <person name="Luo M.C."/>
            <person name="Thudi M."/>
            <person name="Gowda C.L."/>
            <person name="Singh N.P."/>
            <person name="Lichtenzveig J."/>
            <person name="Gali K.K."/>
            <person name="Rubio J."/>
            <person name="Nadarajan N."/>
            <person name="Dolezel J."/>
            <person name="Bansal K.C."/>
            <person name="Xu X."/>
            <person name="Edwards D."/>
            <person name="Zhang G."/>
            <person name="Kahl G."/>
            <person name="Gil J."/>
            <person name="Singh K.B."/>
            <person name="Datta S.K."/>
            <person name="Jackson S.A."/>
            <person name="Wang J."/>
            <person name="Cook D.R."/>
        </authorList>
    </citation>
    <scope>NUCLEOTIDE SEQUENCE [LARGE SCALE GENOMIC DNA]</scope>
    <source>
        <strain evidence="8">cv. CDC Frontier</strain>
    </source>
</reference>
<keyword evidence="8" id="KW-1185">Reference proteome</keyword>
<dbReference type="Proteomes" id="UP000087171">
    <property type="component" value="Chromosome Ca1"/>
</dbReference>
<dbReference type="GO" id="GO:0005765">
    <property type="term" value="C:lysosomal membrane"/>
    <property type="evidence" value="ECO:0007669"/>
    <property type="project" value="TreeGrafter"/>
</dbReference>
<protein>
    <submittedName>
        <fullName evidence="9">Protein FIP1 isoform X2</fullName>
    </submittedName>
</protein>
<name>A0A3Q7Y9G3_CICAR</name>
<dbReference type="GO" id="GO:0005770">
    <property type="term" value="C:late endosome"/>
    <property type="evidence" value="ECO:0007669"/>
    <property type="project" value="TreeGrafter"/>
</dbReference>
<evidence type="ECO:0000256" key="5">
    <source>
        <dbReference type="ARBA" id="ARBA00023136"/>
    </source>
</evidence>
<sequence>MHLPFSNSQIPTHRITHHDDPNLELEDGNGEIPFSAIHISRGKRSLRCMQNQALCFDFRCCSFLDILHEAPLFAHRKAARVVGSVFYCILLAGYATLAVGAQWIFRPVQGLISPVLCSCDVLLLLLTGIFQQYLVYQVQKIRLQGYYSFSQKLKFIVRIPFAITAYGTAAMLLVIVWKPYTGFLSISAILRIIMVVEALCAGCFMSLYIGYIHQYNSLNSHPDVLKSLYSPLQPSSSLEGLRYHDGRLSDQQMALLQYQRENLHFLSEEILRLQESLSKYERTDDRSTPQVDLAHLLAARDQELRTISAEITLRSLKMMASLEHSMDAIYHEILYIMNQVQSELRLARSLIAERDSEVQRVRTTNNQYVEENERLRAILGEWSTRAAKLERALEAERMSNLELQRKVSTQKNQAHMSVEATEQGA</sequence>
<comment type="similarity">
    <text evidence="2">Belongs to the TMEM192 family.</text>
</comment>
<feature type="transmembrane region" description="Helical" evidence="7">
    <location>
        <begin position="189"/>
        <end position="211"/>
    </location>
</feature>
<evidence type="ECO:0000256" key="3">
    <source>
        <dbReference type="ARBA" id="ARBA00022692"/>
    </source>
</evidence>
<evidence type="ECO:0000256" key="7">
    <source>
        <dbReference type="SAM" id="Phobius"/>
    </source>
</evidence>
<proteinExistence type="inferred from homology"/>
<feature type="transmembrane region" description="Helical" evidence="7">
    <location>
        <begin position="85"/>
        <end position="105"/>
    </location>
</feature>
<dbReference type="RefSeq" id="XP_027188772.1">
    <property type="nucleotide sequence ID" value="XM_027332971.1"/>
</dbReference>
<comment type="subcellular location">
    <subcellularLocation>
        <location evidence="1">Membrane</location>
        <topology evidence="1">Multi-pass membrane protein</topology>
    </subcellularLocation>
</comment>
<feature type="region of interest" description="Disordered" evidence="6">
    <location>
        <begin position="1"/>
        <end position="22"/>
    </location>
</feature>
<feature type="region of interest" description="Disordered" evidence="6">
    <location>
        <begin position="406"/>
        <end position="425"/>
    </location>
</feature>
<keyword evidence="5 7" id="KW-0472">Membrane</keyword>
<evidence type="ECO:0000256" key="6">
    <source>
        <dbReference type="SAM" id="MobiDB-lite"/>
    </source>
</evidence>
<dbReference type="InterPro" id="IPR029399">
    <property type="entry name" value="TMEM192"/>
</dbReference>
<accession>A0A3Q7Y9G3</accession>
<feature type="compositionally biased region" description="Polar residues" evidence="6">
    <location>
        <begin position="1"/>
        <end position="11"/>
    </location>
</feature>
<evidence type="ECO:0000313" key="8">
    <source>
        <dbReference type="Proteomes" id="UP000087171"/>
    </source>
</evidence>
<evidence type="ECO:0000256" key="2">
    <source>
        <dbReference type="ARBA" id="ARBA00006314"/>
    </source>
</evidence>
<evidence type="ECO:0000256" key="4">
    <source>
        <dbReference type="ARBA" id="ARBA00022989"/>
    </source>
</evidence>
<feature type="transmembrane region" description="Helical" evidence="7">
    <location>
        <begin position="155"/>
        <end position="177"/>
    </location>
</feature>
<gene>
    <name evidence="9" type="primary">LOC101489343</name>
</gene>
<dbReference type="PANTHER" id="PTHR31592:SF1">
    <property type="entry name" value="TRANSMEMBRANE PROTEIN 192"/>
    <property type="match status" value="1"/>
</dbReference>
<dbReference type="AlphaFoldDB" id="A0A3Q7Y9G3"/>
<evidence type="ECO:0000313" key="9">
    <source>
        <dbReference type="RefSeq" id="XP_027188772.1"/>
    </source>
</evidence>
<evidence type="ECO:0000256" key="1">
    <source>
        <dbReference type="ARBA" id="ARBA00004141"/>
    </source>
</evidence>
<keyword evidence="4 7" id="KW-1133">Transmembrane helix</keyword>
<keyword evidence="3 7" id="KW-0812">Transmembrane</keyword>
<reference evidence="9" key="2">
    <citation type="submission" date="2025-08" db="UniProtKB">
        <authorList>
            <consortium name="RefSeq"/>
        </authorList>
    </citation>
    <scope>IDENTIFICATION</scope>
    <source>
        <tissue evidence="9">Etiolated seedlings</tissue>
    </source>
</reference>
<dbReference type="Pfam" id="PF14802">
    <property type="entry name" value="TMEM192"/>
    <property type="match status" value="1"/>
</dbReference>
<dbReference type="PANTHER" id="PTHR31592">
    <property type="entry name" value="TRANSMEMBRANE PROTEIN 192"/>
    <property type="match status" value="1"/>
</dbReference>
<feature type="compositionally biased region" description="Polar residues" evidence="6">
    <location>
        <begin position="406"/>
        <end position="415"/>
    </location>
</feature>
<organism evidence="8 9">
    <name type="scientific">Cicer arietinum</name>
    <name type="common">Chickpea</name>
    <name type="synonym">Garbanzo</name>
    <dbReference type="NCBI Taxonomy" id="3827"/>
    <lineage>
        <taxon>Eukaryota</taxon>
        <taxon>Viridiplantae</taxon>
        <taxon>Streptophyta</taxon>
        <taxon>Embryophyta</taxon>
        <taxon>Tracheophyta</taxon>
        <taxon>Spermatophyta</taxon>
        <taxon>Magnoliopsida</taxon>
        <taxon>eudicotyledons</taxon>
        <taxon>Gunneridae</taxon>
        <taxon>Pentapetalae</taxon>
        <taxon>rosids</taxon>
        <taxon>fabids</taxon>
        <taxon>Fabales</taxon>
        <taxon>Fabaceae</taxon>
        <taxon>Papilionoideae</taxon>
        <taxon>50 kb inversion clade</taxon>
        <taxon>NPAAA clade</taxon>
        <taxon>Hologalegina</taxon>
        <taxon>IRL clade</taxon>
        <taxon>Cicereae</taxon>
        <taxon>Cicer</taxon>
    </lineage>
</organism>